<evidence type="ECO:0008006" key="4">
    <source>
        <dbReference type="Google" id="ProtNLM"/>
    </source>
</evidence>
<comment type="caution">
    <text evidence="2">The sequence shown here is derived from an EMBL/GenBank/DDBJ whole genome shotgun (WGS) entry which is preliminary data.</text>
</comment>
<evidence type="ECO:0000313" key="2">
    <source>
        <dbReference type="EMBL" id="MYL35367.1"/>
    </source>
</evidence>
<accession>A0A6I5A4Y0</accession>
<feature type="compositionally biased region" description="Polar residues" evidence="1">
    <location>
        <begin position="76"/>
        <end position="93"/>
    </location>
</feature>
<dbReference type="Proteomes" id="UP000468638">
    <property type="component" value="Unassembled WGS sequence"/>
</dbReference>
<reference evidence="2 3" key="1">
    <citation type="submission" date="2019-11" db="EMBL/GenBank/DDBJ databases">
        <title>Genome sequences of 17 halophilic strains isolated from different environments.</title>
        <authorList>
            <person name="Furrow R.E."/>
        </authorList>
    </citation>
    <scope>NUCLEOTIDE SEQUENCE [LARGE SCALE GENOMIC DNA]</scope>
    <source>
        <strain evidence="2 3">22514_16_FS</strain>
    </source>
</reference>
<dbReference type="AlphaFoldDB" id="A0A6I5A4Y0"/>
<dbReference type="PROSITE" id="PS51257">
    <property type="entry name" value="PROKAR_LIPOPROTEIN"/>
    <property type="match status" value="1"/>
</dbReference>
<feature type="compositionally biased region" description="Basic and acidic residues" evidence="1">
    <location>
        <begin position="94"/>
        <end position="116"/>
    </location>
</feature>
<evidence type="ECO:0000313" key="3">
    <source>
        <dbReference type="Proteomes" id="UP000468638"/>
    </source>
</evidence>
<gene>
    <name evidence="2" type="ORF">GLW05_17450</name>
</gene>
<name>A0A6I5A4Y0_9BACI</name>
<proteinExistence type="predicted"/>
<evidence type="ECO:0000256" key="1">
    <source>
        <dbReference type="SAM" id="MobiDB-lite"/>
    </source>
</evidence>
<feature type="compositionally biased region" description="Polar residues" evidence="1">
    <location>
        <begin position="28"/>
        <end position="46"/>
    </location>
</feature>
<sequence>MNKTVLILSLTGILLTSGCSGDKDITIDDSSQSTLEEVDENSSNKTSAEDDKEQPSNQNSDGTEEKISTEEETSTNDNSSKEQQSTGKTSSNKQDNDQESKKEKDAQNSGSEEDKQSSNTSISKQQAVNLVIEHLSMKNKQDVTIEVDHEVTDKYVVHVYEKIEQENNIHTATIGWYYVNKYSGKVTNMMS</sequence>
<feature type="region of interest" description="Disordered" evidence="1">
    <location>
        <begin position="18"/>
        <end position="124"/>
    </location>
</feature>
<dbReference type="EMBL" id="WMEQ01000016">
    <property type="protein sequence ID" value="MYL35367.1"/>
    <property type="molecule type" value="Genomic_DNA"/>
</dbReference>
<protein>
    <recommendedName>
        <fullName evidence="4">PepSY domain-containing protein</fullName>
    </recommendedName>
</protein>
<dbReference type="RefSeq" id="WP_202406393.1">
    <property type="nucleotide sequence ID" value="NZ_WMEQ01000016.1"/>
</dbReference>
<organism evidence="2 3">
    <name type="scientific">Pontibacillus yanchengensis</name>
    <dbReference type="NCBI Taxonomy" id="462910"/>
    <lineage>
        <taxon>Bacteria</taxon>
        <taxon>Bacillati</taxon>
        <taxon>Bacillota</taxon>
        <taxon>Bacilli</taxon>
        <taxon>Bacillales</taxon>
        <taxon>Bacillaceae</taxon>
        <taxon>Pontibacillus</taxon>
    </lineage>
</organism>